<feature type="non-terminal residue" evidence="1">
    <location>
        <position position="1"/>
    </location>
</feature>
<dbReference type="InterPro" id="IPR035901">
    <property type="entry name" value="GIY-YIG_endonuc_sf"/>
</dbReference>
<accession>A0A955RLH8</accession>
<dbReference type="EMBL" id="JAGQLH010000148">
    <property type="protein sequence ID" value="MCA9386382.1"/>
    <property type="molecule type" value="Genomic_DNA"/>
</dbReference>
<protein>
    <recommendedName>
        <fullName evidence="3">GIY-YIG domain-containing protein</fullName>
    </recommendedName>
</protein>
<evidence type="ECO:0000313" key="2">
    <source>
        <dbReference type="Proteomes" id="UP000754563"/>
    </source>
</evidence>
<dbReference type="AlphaFoldDB" id="A0A955RLH8"/>
<sequence>ITQLALDGKIPHYRLMAEDEDEVLLFDNSELLDTLDINLEAVFPQVLTIQTTSVPIDSEDKIPYSISQIKELRKPLYLSETIGSCIYFLCEGDEVVYIGQSVSLMSRLESHRVDKKFNRVYLLQVPSNHLNRVEAEFIRTLQPRLNKQLYVTHNQSKSKVLL</sequence>
<dbReference type="SUPFAM" id="SSF82771">
    <property type="entry name" value="GIY-YIG endonuclease"/>
    <property type="match status" value="1"/>
</dbReference>
<comment type="caution">
    <text evidence="1">The sequence shown here is derived from an EMBL/GenBank/DDBJ whole genome shotgun (WGS) entry which is preliminary data.</text>
</comment>
<name>A0A955RLH8_9BACT</name>
<dbReference type="Proteomes" id="UP000754563">
    <property type="component" value="Unassembled WGS sequence"/>
</dbReference>
<evidence type="ECO:0000313" key="1">
    <source>
        <dbReference type="EMBL" id="MCA9386382.1"/>
    </source>
</evidence>
<reference evidence="1" key="2">
    <citation type="journal article" date="2021" name="Microbiome">
        <title>Successional dynamics and alternative stable states in a saline activated sludge microbial community over 9 years.</title>
        <authorList>
            <person name="Wang Y."/>
            <person name="Ye J."/>
            <person name="Ju F."/>
            <person name="Liu L."/>
            <person name="Boyd J.A."/>
            <person name="Deng Y."/>
            <person name="Parks D.H."/>
            <person name="Jiang X."/>
            <person name="Yin X."/>
            <person name="Woodcroft B.J."/>
            <person name="Tyson G.W."/>
            <person name="Hugenholtz P."/>
            <person name="Polz M.F."/>
            <person name="Zhang T."/>
        </authorList>
    </citation>
    <scope>NUCLEOTIDE SEQUENCE</scope>
    <source>
        <strain evidence="1">HKST-UBA11</strain>
    </source>
</reference>
<evidence type="ECO:0008006" key="3">
    <source>
        <dbReference type="Google" id="ProtNLM"/>
    </source>
</evidence>
<gene>
    <name evidence="1" type="ORF">KC717_07095</name>
</gene>
<reference evidence="1" key="1">
    <citation type="submission" date="2020-04" db="EMBL/GenBank/DDBJ databases">
        <authorList>
            <person name="Zhang T."/>
        </authorList>
    </citation>
    <scope>NUCLEOTIDE SEQUENCE</scope>
    <source>
        <strain evidence="1">HKST-UBA11</strain>
    </source>
</reference>
<organism evidence="1 2">
    <name type="scientific">Candidatus Dojkabacteria bacterium</name>
    <dbReference type="NCBI Taxonomy" id="2099670"/>
    <lineage>
        <taxon>Bacteria</taxon>
        <taxon>Candidatus Dojkabacteria</taxon>
    </lineage>
</organism>
<proteinExistence type="predicted"/>